<proteinExistence type="predicted"/>
<evidence type="ECO:0000313" key="1">
    <source>
        <dbReference type="Proteomes" id="UP000887576"/>
    </source>
</evidence>
<evidence type="ECO:0000313" key="2">
    <source>
        <dbReference type="WBParaSite" id="JU765_v2.g1743.t1"/>
    </source>
</evidence>
<name>A0AC34QL70_9BILA</name>
<accession>A0AC34QL70</accession>
<protein>
    <submittedName>
        <fullName evidence="2">Uncharacterized protein</fullName>
    </submittedName>
</protein>
<dbReference type="WBParaSite" id="JU765_v2.g1743.t1">
    <property type="protein sequence ID" value="JU765_v2.g1743.t1"/>
    <property type="gene ID" value="JU765_v2.g1743"/>
</dbReference>
<reference evidence="2" key="1">
    <citation type="submission" date="2022-11" db="UniProtKB">
        <authorList>
            <consortium name="WormBaseParasite"/>
        </authorList>
    </citation>
    <scope>IDENTIFICATION</scope>
</reference>
<sequence length="340" mass="38908">MNPSNMSFDGYDDSWYGYGLTFTGTLAIIFGFLGMYFTLFCSPRQFGAFKYFLFNICLWSFVFDFYTAVLFRPVVLAPATVMCATGIISTSSYTLGHVYYITFVILFGICSVSVLSAFIYRYCALIGKLDLLLSKKCLVLLAAFHLLYDIIPAIMNWMESLDKDRIHELIFQQWPNIRSHIVGHGCACVHMSRTSTIIFSVVQIGEFFIGIPIATILVHKCFNSLNAQKSIMSTKTYQMHRNLLISLIFQWAVPVFVLFTPFGLTAIISFGGVENMHFLSMLGIVVGGFHSFCNTMMMIHLIPHYKHRFYYFIKKRILFRNVVMDISRTTNSVSYLTEKN</sequence>
<dbReference type="Proteomes" id="UP000887576">
    <property type="component" value="Unplaced"/>
</dbReference>
<organism evidence="1 2">
    <name type="scientific">Panagrolaimus sp. JU765</name>
    <dbReference type="NCBI Taxonomy" id="591449"/>
    <lineage>
        <taxon>Eukaryota</taxon>
        <taxon>Metazoa</taxon>
        <taxon>Ecdysozoa</taxon>
        <taxon>Nematoda</taxon>
        <taxon>Chromadorea</taxon>
        <taxon>Rhabditida</taxon>
        <taxon>Tylenchina</taxon>
        <taxon>Panagrolaimomorpha</taxon>
        <taxon>Panagrolaimoidea</taxon>
        <taxon>Panagrolaimidae</taxon>
        <taxon>Panagrolaimus</taxon>
    </lineage>
</organism>